<accession>A0A9W4D0E9</accession>
<gene>
    <name evidence="1" type="ORF">BGTH12_LOCUS3184</name>
</gene>
<proteinExistence type="predicted"/>
<dbReference type="AlphaFoldDB" id="A0A9W4D0E9"/>
<evidence type="ECO:0000313" key="2">
    <source>
        <dbReference type="Proteomes" id="UP000683417"/>
    </source>
</evidence>
<sequence>MRLTSIVTIIQSASVFVTILAVKTTWHIDEDAKAFDCNLDLLRVYGIQTIHPVSPWRQYFPGLYQVTDEKFDELLQKPNDKRIVMYSDNSSTNYRFQELNNISSQRRTGGKSTDIDYISVVDLKDRQCAVVMREVTRSSETHESVEDIVTFALCNIR</sequence>
<reference evidence="1" key="1">
    <citation type="submission" date="2020-10" db="EMBL/GenBank/DDBJ databases">
        <authorList>
            <person name="Muller C M."/>
        </authorList>
    </citation>
    <scope>NUCLEOTIDE SEQUENCE</scope>
    <source>
        <strain evidence="1">THUN-12</strain>
    </source>
</reference>
<organism evidence="1 2">
    <name type="scientific">Blumeria graminis f. sp. triticale</name>
    <dbReference type="NCBI Taxonomy" id="1689686"/>
    <lineage>
        <taxon>Eukaryota</taxon>
        <taxon>Fungi</taxon>
        <taxon>Dikarya</taxon>
        <taxon>Ascomycota</taxon>
        <taxon>Pezizomycotina</taxon>
        <taxon>Leotiomycetes</taxon>
        <taxon>Erysiphales</taxon>
        <taxon>Erysiphaceae</taxon>
        <taxon>Blumeria</taxon>
    </lineage>
</organism>
<dbReference type="EMBL" id="CAJHIT010000005">
    <property type="protein sequence ID" value="CAD6501826.1"/>
    <property type="molecule type" value="Genomic_DNA"/>
</dbReference>
<name>A0A9W4D0E9_BLUGR</name>
<dbReference type="Proteomes" id="UP000683417">
    <property type="component" value="Unassembled WGS sequence"/>
</dbReference>
<evidence type="ECO:0000313" key="1">
    <source>
        <dbReference type="EMBL" id="CAD6501826.1"/>
    </source>
</evidence>
<comment type="caution">
    <text evidence="1">The sequence shown here is derived from an EMBL/GenBank/DDBJ whole genome shotgun (WGS) entry which is preliminary data.</text>
</comment>
<protein>
    <submittedName>
        <fullName evidence="1">BgTH12-02072</fullName>
    </submittedName>
</protein>